<dbReference type="RefSeq" id="WP_408160011.1">
    <property type="nucleotide sequence ID" value="NZ_JAQQFM010000010.1"/>
</dbReference>
<evidence type="ECO:0000313" key="3">
    <source>
        <dbReference type="Proteomes" id="UP001629246"/>
    </source>
</evidence>
<accession>A0ABW9AET9</accession>
<dbReference type="Proteomes" id="UP001629246">
    <property type="component" value="Unassembled WGS sequence"/>
</dbReference>
<proteinExistence type="predicted"/>
<evidence type="ECO:0000313" key="2">
    <source>
        <dbReference type="EMBL" id="MFL9926789.1"/>
    </source>
</evidence>
<keyword evidence="1" id="KW-0732">Signal</keyword>
<sequence>MRIALMIAGLFLTLNAQAAFAKGLTVGGALSGVWDGYVYLISNWI</sequence>
<keyword evidence="3" id="KW-1185">Reference proteome</keyword>
<gene>
    <name evidence="2" type="ORF">PQR62_21120</name>
</gene>
<reference evidence="2 3" key="1">
    <citation type="journal article" date="2024" name="Chem. Sci.">
        <title>Discovery of megapolipeptins by genome mining of a Burkholderiales bacteria collection.</title>
        <authorList>
            <person name="Paulo B.S."/>
            <person name="Recchia M.J.J."/>
            <person name="Lee S."/>
            <person name="Fergusson C.H."/>
            <person name="Romanowski S.B."/>
            <person name="Hernandez A."/>
            <person name="Krull N."/>
            <person name="Liu D.Y."/>
            <person name="Cavanagh H."/>
            <person name="Bos A."/>
            <person name="Gray C.A."/>
            <person name="Murphy B.T."/>
            <person name="Linington R.G."/>
            <person name="Eustaquio A.S."/>
        </authorList>
    </citation>
    <scope>NUCLEOTIDE SEQUENCE [LARGE SCALE GENOMIC DNA]</scope>
    <source>
        <strain evidence="2 3">RL21-008-BIB-A</strain>
    </source>
</reference>
<name>A0ABW9AET9_9BURK</name>
<feature type="signal peptide" evidence="1">
    <location>
        <begin position="1"/>
        <end position="21"/>
    </location>
</feature>
<organism evidence="2 3">
    <name type="scientific">Herbaspirillum lusitanum</name>
    <dbReference type="NCBI Taxonomy" id="213312"/>
    <lineage>
        <taxon>Bacteria</taxon>
        <taxon>Pseudomonadati</taxon>
        <taxon>Pseudomonadota</taxon>
        <taxon>Betaproteobacteria</taxon>
        <taxon>Burkholderiales</taxon>
        <taxon>Oxalobacteraceae</taxon>
        <taxon>Herbaspirillum</taxon>
    </lineage>
</organism>
<feature type="chain" id="PRO_5045734888" evidence="1">
    <location>
        <begin position="22"/>
        <end position="45"/>
    </location>
</feature>
<protein>
    <submittedName>
        <fullName evidence="2">Uncharacterized protein</fullName>
    </submittedName>
</protein>
<dbReference type="EMBL" id="JAQQFM010000010">
    <property type="protein sequence ID" value="MFL9926789.1"/>
    <property type="molecule type" value="Genomic_DNA"/>
</dbReference>
<comment type="caution">
    <text evidence="2">The sequence shown here is derived from an EMBL/GenBank/DDBJ whole genome shotgun (WGS) entry which is preliminary data.</text>
</comment>
<evidence type="ECO:0000256" key="1">
    <source>
        <dbReference type="SAM" id="SignalP"/>
    </source>
</evidence>